<dbReference type="OrthoDB" id="4935951at2"/>
<dbReference type="CDD" id="cd02205">
    <property type="entry name" value="CBS_pair_SF"/>
    <property type="match status" value="1"/>
</dbReference>
<protein>
    <submittedName>
        <fullName evidence="4">CBS domain-containing protein</fullName>
    </submittedName>
</protein>
<evidence type="ECO:0000259" key="3">
    <source>
        <dbReference type="PROSITE" id="PS51371"/>
    </source>
</evidence>
<organism evidence="4 5">
    <name type="scientific">Nakamurella panacisegetis</name>
    <dbReference type="NCBI Taxonomy" id="1090615"/>
    <lineage>
        <taxon>Bacteria</taxon>
        <taxon>Bacillati</taxon>
        <taxon>Actinomycetota</taxon>
        <taxon>Actinomycetes</taxon>
        <taxon>Nakamurellales</taxon>
        <taxon>Nakamurellaceae</taxon>
        <taxon>Nakamurella</taxon>
    </lineage>
</organism>
<dbReference type="STRING" id="1090615.SAMN04515671_4291"/>
<keyword evidence="1 2" id="KW-0129">CBS domain</keyword>
<dbReference type="InterPro" id="IPR046342">
    <property type="entry name" value="CBS_dom_sf"/>
</dbReference>
<dbReference type="Proteomes" id="UP000198741">
    <property type="component" value="Chromosome I"/>
</dbReference>
<dbReference type="PANTHER" id="PTHR43080:SF2">
    <property type="entry name" value="CBS DOMAIN-CONTAINING PROTEIN"/>
    <property type="match status" value="1"/>
</dbReference>
<dbReference type="SMART" id="SM00116">
    <property type="entry name" value="CBS"/>
    <property type="match status" value="2"/>
</dbReference>
<sequence length="162" mass="16637">MNSSPQAHRLAPPALVGLTSRPPPTAGHLMNCEFVAVEAESTLEQAAGLLAGSGLPALPVRGPDNRLLGTVTVTGVLAAVAAGTDRSAPVGAVMDRHPAAVAHYAPVESILGEMDDAGLWVLPVVDGSGRLVGLVSLSNLDGAISRALLAHTWARFAEFHRE</sequence>
<feature type="domain" description="CBS" evidence="3">
    <location>
        <begin position="30"/>
        <end position="86"/>
    </location>
</feature>
<dbReference type="InterPro" id="IPR000644">
    <property type="entry name" value="CBS_dom"/>
</dbReference>
<evidence type="ECO:0000313" key="4">
    <source>
        <dbReference type="EMBL" id="SDP45204.1"/>
    </source>
</evidence>
<evidence type="ECO:0000313" key="5">
    <source>
        <dbReference type="Proteomes" id="UP000198741"/>
    </source>
</evidence>
<dbReference type="Pfam" id="PF00571">
    <property type="entry name" value="CBS"/>
    <property type="match status" value="2"/>
</dbReference>
<accession>A0A1H0SU48</accession>
<dbReference type="RefSeq" id="WP_090480230.1">
    <property type="nucleotide sequence ID" value="NZ_LT629710.1"/>
</dbReference>
<reference evidence="4 5" key="1">
    <citation type="submission" date="2016-10" db="EMBL/GenBank/DDBJ databases">
        <authorList>
            <person name="de Groot N.N."/>
        </authorList>
    </citation>
    <scope>NUCLEOTIDE SEQUENCE [LARGE SCALE GENOMIC DNA]</scope>
    <source>
        <strain evidence="5">P4-7,KCTC 19426,CECT 7604</strain>
    </source>
</reference>
<dbReference type="EMBL" id="LT629710">
    <property type="protein sequence ID" value="SDP45204.1"/>
    <property type="molecule type" value="Genomic_DNA"/>
</dbReference>
<keyword evidence="5" id="KW-1185">Reference proteome</keyword>
<feature type="domain" description="CBS" evidence="3">
    <location>
        <begin position="94"/>
        <end position="151"/>
    </location>
</feature>
<gene>
    <name evidence="4" type="ORF">SAMN04515671_4291</name>
</gene>
<proteinExistence type="predicted"/>
<dbReference type="PROSITE" id="PS51371">
    <property type="entry name" value="CBS"/>
    <property type="match status" value="2"/>
</dbReference>
<dbReference type="Gene3D" id="3.10.580.10">
    <property type="entry name" value="CBS-domain"/>
    <property type="match status" value="1"/>
</dbReference>
<evidence type="ECO:0000256" key="1">
    <source>
        <dbReference type="ARBA" id="ARBA00023122"/>
    </source>
</evidence>
<dbReference type="PANTHER" id="PTHR43080">
    <property type="entry name" value="CBS DOMAIN-CONTAINING PROTEIN CBSX3, MITOCHONDRIAL"/>
    <property type="match status" value="1"/>
</dbReference>
<name>A0A1H0SU48_9ACTN</name>
<dbReference type="AlphaFoldDB" id="A0A1H0SU48"/>
<dbReference type="SUPFAM" id="SSF54631">
    <property type="entry name" value="CBS-domain pair"/>
    <property type="match status" value="1"/>
</dbReference>
<dbReference type="InterPro" id="IPR051257">
    <property type="entry name" value="Diverse_CBS-Domain"/>
</dbReference>
<evidence type="ECO:0000256" key="2">
    <source>
        <dbReference type="PROSITE-ProRule" id="PRU00703"/>
    </source>
</evidence>